<evidence type="ECO:0000313" key="2">
    <source>
        <dbReference type="Proteomes" id="UP000469523"/>
    </source>
</evidence>
<name>A0A6N7XJA8_9FIRM</name>
<gene>
    <name evidence="1" type="ORF">FYJ83_11720</name>
</gene>
<reference evidence="1 2" key="1">
    <citation type="submission" date="2019-09" db="EMBL/GenBank/DDBJ databases">
        <title>In-depth cultivation of the pig gut microbiome towards novel bacterial diversity and tailored functional studies.</title>
        <authorList>
            <person name="Wylensek D."/>
            <person name="Hitch T.C.A."/>
            <person name="Clavel T."/>
        </authorList>
    </citation>
    <scope>NUCLEOTIDE SEQUENCE [LARGE SCALE GENOMIC DNA]</scope>
    <source>
        <strain evidence="1 2">WCA3-693-APC-4?</strain>
    </source>
</reference>
<dbReference type="AlphaFoldDB" id="A0A6N7XJA8"/>
<evidence type="ECO:0000313" key="1">
    <source>
        <dbReference type="EMBL" id="MSU02139.1"/>
    </source>
</evidence>
<organism evidence="1 2">
    <name type="scientific">Tissierella pigra</name>
    <dbReference type="NCBI Taxonomy" id="2607614"/>
    <lineage>
        <taxon>Bacteria</taxon>
        <taxon>Bacillati</taxon>
        <taxon>Bacillota</taxon>
        <taxon>Tissierellia</taxon>
        <taxon>Tissierellales</taxon>
        <taxon>Tissierellaceae</taxon>
        <taxon>Tissierella</taxon>
    </lineage>
</organism>
<protein>
    <submittedName>
        <fullName evidence="1">Uncharacterized protein</fullName>
    </submittedName>
</protein>
<keyword evidence="2" id="KW-1185">Reference proteome</keyword>
<sequence>MGSLWGDIKKEDKIIVPNTIIKEQDKILGEITSGLVNVEIKEIKNKRLKDAEFAYDVSLISYRMENYNYPIFRIEYNVSIYPVRVILNVNIQDIDLDPLYQIGNNEHGEYVLEATDKENFIRLLENILASKQMTNIIRSIMALSEQIGKEPDFEIPF</sequence>
<dbReference type="Proteomes" id="UP000469523">
    <property type="component" value="Unassembled WGS sequence"/>
</dbReference>
<comment type="caution">
    <text evidence="1">The sequence shown here is derived from an EMBL/GenBank/DDBJ whole genome shotgun (WGS) entry which is preliminary data.</text>
</comment>
<dbReference type="RefSeq" id="WP_154440791.1">
    <property type="nucleotide sequence ID" value="NZ_VUNQ01000025.1"/>
</dbReference>
<accession>A0A6N7XJA8</accession>
<proteinExistence type="predicted"/>
<dbReference type="EMBL" id="VUNQ01000025">
    <property type="protein sequence ID" value="MSU02139.1"/>
    <property type="molecule type" value="Genomic_DNA"/>
</dbReference>